<sequence>MLSIASCLVQEYEVFIFWDKSKEDKIKQTALKKLGIDLSSVKFYSNIFDKKTSLLSRFVQSRKFDAIVYLSDGSIPIVGSKLFIHFQFPIEWINGNSMKTRIKLFFVKKIFCNSYFTKSFIDKKLDVKSDVLYPPVNLHVVKNMEKENIILHVGRFDVDFHESNYKKQDVMIDIFKKMIDAGLKNWKFKLVIGVRDGDEEKLNKLRTISEGYPIELIVNIPNQKLWEYYSKAKIYWHATGYGENLQKYPEKAEHFGISTVERRSSIFSGDRFCKELKKIINE</sequence>
<proteinExistence type="predicted"/>
<comment type="caution">
    <text evidence="1">The sequence shown here is derived from an EMBL/GenBank/DDBJ whole genome shotgun (WGS) entry which is preliminary data.</text>
</comment>
<reference evidence="1 2" key="1">
    <citation type="journal article" date="2015" name="Nature">
        <title>rRNA introns, odd ribosomes, and small enigmatic genomes across a large radiation of phyla.</title>
        <authorList>
            <person name="Brown C.T."/>
            <person name="Hug L.A."/>
            <person name="Thomas B.C."/>
            <person name="Sharon I."/>
            <person name="Castelle C.J."/>
            <person name="Singh A."/>
            <person name="Wilkins M.J."/>
            <person name="Williams K.H."/>
            <person name="Banfield J.F."/>
        </authorList>
    </citation>
    <scope>NUCLEOTIDE SEQUENCE [LARGE SCALE GENOMIC DNA]</scope>
</reference>
<dbReference type="AlphaFoldDB" id="A0A0G0GIK4"/>
<dbReference type="Proteomes" id="UP000034701">
    <property type="component" value="Unassembled WGS sequence"/>
</dbReference>
<accession>A0A0G0GIK4</accession>
<evidence type="ECO:0000313" key="1">
    <source>
        <dbReference type="EMBL" id="KKQ29807.1"/>
    </source>
</evidence>
<protein>
    <submittedName>
        <fullName evidence="1">Uncharacterized protein</fullName>
    </submittedName>
</protein>
<dbReference type="Gene3D" id="3.40.50.2000">
    <property type="entry name" value="Glycogen Phosphorylase B"/>
    <property type="match status" value="1"/>
</dbReference>
<gene>
    <name evidence="1" type="ORF">US45_C0057G0003</name>
</gene>
<dbReference type="SUPFAM" id="SSF53756">
    <property type="entry name" value="UDP-Glycosyltransferase/glycogen phosphorylase"/>
    <property type="match status" value="1"/>
</dbReference>
<name>A0A0G0GIK4_9BACT</name>
<organism evidence="1 2">
    <name type="scientific">Candidatus Nomurabacteria bacterium GW2011_GWA1_37_20</name>
    <dbReference type="NCBI Taxonomy" id="1618729"/>
    <lineage>
        <taxon>Bacteria</taxon>
        <taxon>Candidatus Nomuraibacteriota</taxon>
    </lineage>
</organism>
<dbReference type="EMBL" id="LBTA01000057">
    <property type="protein sequence ID" value="KKQ29807.1"/>
    <property type="molecule type" value="Genomic_DNA"/>
</dbReference>
<evidence type="ECO:0000313" key="2">
    <source>
        <dbReference type="Proteomes" id="UP000034701"/>
    </source>
</evidence>